<feature type="transmembrane region" description="Helical" evidence="1">
    <location>
        <begin position="96"/>
        <end position="115"/>
    </location>
</feature>
<comment type="caution">
    <text evidence="2">The sequence shown here is derived from an EMBL/GenBank/DDBJ whole genome shotgun (WGS) entry which is preliminary data.</text>
</comment>
<evidence type="ECO:0000256" key="1">
    <source>
        <dbReference type="SAM" id="Phobius"/>
    </source>
</evidence>
<keyword evidence="1" id="KW-0472">Membrane</keyword>
<dbReference type="EMBL" id="VZIZ01000024">
    <property type="protein sequence ID" value="KAF0568111.1"/>
    <property type="molecule type" value="Genomic_DNA"/>
</dbReference>
<feature type="transmembrane region" description="Helical" evidence="1">
    <location>
        <begin position="5"/>
        <end position="27"/>
    </location>
</feature>
<dbReference type="AlphaFoldDB" id="A0A6N7BYM7"/>
<gene>
    <name evidence="2" type="ORF">FQV37_1333</name>
</gene>
<feature type="transmembrane region" description="Helical" evidence="1">
    <location>
        <begin position="72"/>
        <end position="90"/>
    </location>
</feature>
<evidence type="ECO:0000313" key="2">
    <source>
        <dbReference type="EMBL" id="KAF0568111.1"/>
    </source>
</evidence>
<evidence type="ECO:0000313" key="3">
    <source>
        <dbReference type="Proteomes" id="UP000471465"/>
    </source>
</evidence>
<proteinExistence type="predicted"/>
<organism evidence="2 3">
    <name type="scientific">Psychrobacter nivimaris</name>
    <dbReference type="NCBI Taxonomy" id="281738"/>
    <lineage>
        <taxon>Bacteria</taxon>
        <taxon>Pseudomonadati</taxon>
        <taxon>Pseudomonadota</taxon>
        <taxon>Gammaproteobacteria</taxon>
        <taxon>Moraxellales</taxon>
        <taxon>Moraxellaceae</taxon>
        <taxon>Psychrobacter</taxon>
    </lineage>
</organism>
<keyword evidence="3" id="KW-1185">Reference proteome</keyword>
<keyword evidence="1" id="KW-0812">Transmembrane</keyword>
<feature type="transmembrane region" description="Helical" evidence="1">
    <location>
        <begin position="33"/>
        <end position="60"/>
    </location>
</feature>
<accession>A0A6N7BYM7</accession>
<protein>
    <submittedName>
        <fullName evidence="2">Uncharacterized protein</fullName>
    </submittedName>
</protein>
<keyword evidence="1" id="KW-1133">Transmembrane helix</keyword>
<name>A0A6N7BYM7_9GAMM</name>
<sequence length="124" mass="13884">MVIFLFLTLGTLYQLILFPILVSLIMWNKDVGLAYAVAIPFYLIAGVFLIGMPTLLCGIWLASKQTYKSKRWWVRVFFVGFSINATFFIGQDARTWLAISLVGGISALIVGMSALPKPKQSLQY</sequence>
<dbReference type="Proteomes" id="UP000471465">
    <property type="component" value="Unassembled WGS sequence"/>
</dbReference>
<reference evidence="2 3" key="1">
    <citation type="submission" date="2019-09" db="EMBL/GenBank/DDBJ databases">
        <title>Draft genome sequence of Psychrobacter nivimaris LAMA 639, in search for biotechnological relevant genes.</title>
        <authorList>
            <person name="Lima A.O.S."/>
            <person name="Staloch B.E.K."/>
            <person name="Freitas R.C."/>
            <person name="Niero H."/>
            <person name="Silva M.A.C."/>
        </authorList>
    </citation>
    <scope>NUCLEOTIDE SEQUENCE [LARGE SCALE GENOMIC DNA]</scope>
    <source>
        <strain evidence="2 3">LAMA 639</strain>
    </source>
</reference>